<comment type="subcellular location">
    <subcellularLocation>
        <location evidence="1">Membrane</location>
        <topology evidence="1">Multi-pass membrane protein</topology>
    </subcellularLocation>
</comment>
<feature type="domain" description="Amino acid permease/ SLC12A" evidence="9">
    <location>
        <begin position="43"/>
        <end position="506"/>
    </location>
</feature>
<evidence type="ECO:0000256" key="7">
    <source>
        <dbReference type="ARBA" id="ARBA00023136"/>
    </source>
</evidence>
<keyword evidence="7 8" id="KW-0472">Membrane</keyword>
<reference evidence="11" key="1">
    <citation type="submission" date="2016-05" db="EMBL/GenBank/DDBJ databases">
        <title>Comparative genomics of biotechnologically important yeasts.</title>
        <authorList>
            <consortium name="DOE Joint Genome Institute"/>
            <person name="Riley R."/>
            <person name="Haridas S."/>
            <person name="Wolfe K.H."/>
            <person name="Lopes M.R."/>
            <person name="Hittinger C.T."/>
            <person name="Goker M."/>
            <person name="Salamov A."/>
            <person name="Wisecaver J."/>
            <person name="Long T.M."/>
            <person name="Aerts A.L."/>
            <person name="Barry K."/>
            <person name="Choi C."/>
            <person name="Clum A."/>
            <person name="Coughlan A.Y."/>
            <person name="Deshpande S."/>
            <person name="Douglass A.P."/>
            <person name="Hanson S.J."/>
            <person name="Klenk H.-P."/>
            <person name="Labutti K."/>
            <person name="Lapidus A."/>
            <person name="Lindquist E."/>
            <person name="Lipzen A."/>
            <person name="Meier-Kolthoff J.P."/>
            <person name="Ohm R.A."/>
            <person name="Otillar R.P."/>
            <person name="Pangilinan J."/>
            <person name="Peng Y."/>
            <person name="Rokas A."/>
            <person name="Rosa C.A."/>
            <person name="Scheuner C."/>
            <person name="Sibirny A.A."/>
            <person name="Slot J.C."/>
            <person name="Stielow J.B."/>
            <person name="Sun H."/>
            <person name="Kurtzman C.P."/>
            <person name="Blackwell M."/>
            <person name="Grigoriev I.V."/>
            <person name="Jeffries T.W."/>
        </authorList>
    </citation>
    <scope>NUCLEOTIDE SEQUENCE [LARGE SCALE GENOMIC DNA]</scope>
    <source>
        <strain evidence="11">DSM 1968</strain>
    </source>
</reference>
<feature type="transmembrane region" description="Helical" evidence="8">
    <location>
        <begin position="46"/>
        <end position="65"/>
    </location>
</feature>
<evidence type="ECO:0000313" key="11">
    <source>
        <dbReference type="Proteomes" id="UP000095038"/>
    </source>
</evidence>
<dbReference type="Pfam" id="PF00324">
    <property type="entry name" value="AA_permease"/>
    <property type="match status" value="1"/>
</dbReference>
<feature type="transmembrane region" description="Helical" evidence="8">
    <location>
        <begin position="480"/>
        <end position="498"/>
    </location>
</feature>
<keyword evidence="11" id="KW-1185">Reference proteome</keyword>
<keyword evidence="6 8" id="KW-1133">Transmembrane helix</keyword>
<feature type="transmembrane region" description="Helical" evidence="8">
    <location>
        <begin position="277"/>
        <end position="297"/>
    </location>
</feature>
<dbReference type="EMBL" id="KV454488">
    <property type="protein sequence ID" value="ODV59066.1"/>
    <property type="molecule type" value="Genomic_DNA"/>
</dbReference>
<dbReference type="GO" id="GO:0015171">
    <property type="term" value="F:amino acid transmembrane transporter activity"/>
    <property type="evidence" value="ECO:0007669"/>
    <property type="project" value="TreeGrafter"/>
</dbReference>
<name>A0A1D2VBQ9_9ASCO</name>
<evidence type="ECO:0000256" key="2">
    <source>
        <dbReference type="ARBA" id="ARBA00006983"/>
    </source>
</evidence>
<sequence>MSASDSSAKDVEKQQQVFELDSSTSRIGGFQEAGVKRGLKSRHVQLIALGGCIGTGLFVGSGSALATCGPAALLTGYLILAFVIYAVMNALGEMTCFMCIKGTSVSQFVTRYVDESLGFATGYCYVYSFAILVGTEVTAAAIVIEYWTQKVNVAVWITILLVVIIGLNFCAVQYYGETEFWFASLKIICIIGLLFCGVVIFFGGGPAQDGILGFHYWNHPGAFVEHLTTGETGKFCAVWTSIIKSGFAFILGPELITTAAGETESPRRNLAKATKRFVYRIIFFYVCGSIVIGVIVASDNDRLMSAVSEGASGAAASPFVIGIQNAGIKVLNHIINAVILSSAWSSGNSYLYAASRSLMGLANTGYAPKIFGKCNKQGVPYYSVGAGALIACLAYLNVSSSSSDVFTWLSNICTISGFIGWIVIGITYLRWRAAMDYNNLWDRCTFITPFQPYSTYFFIIFISIVTITNGYAVFFDFNGPDFVAAYITLPIFFALYFGHKIYAKTRWYIPVEEIDVISGLDKIEEEAATYPKIVPKNFLQKIWFWIV</sequence>
<feature type="transmembrane region" description="Helical" evidence="8">
    <location>
        <begin position="408"/>
        <end position="429"/>
    </location>
</feature>
<proteinExistence type="inferred from homology"/>
<dbReference type="OrthoDB" id="3900342at2759"/>
<evidence type="ECO:0000256" key="4">
    <source>
        <dbReference type="ARBA" id="ARBA00022692"/>
    </source>
</evidence>
<organism evidence="10 11">
    <name type="scientific">Ascoidea rubescens DSM 1968</name>
    <dbReference type="NCBI Taxonomy" id="1344418"/>
    <lineage>
        <taxon>Eukaryota</taxon>
        <taxon>Fungi</taxon>
        <taxon>Dikarya</taxon>
        <taxon>Ascomycota</taxon>
        <taxon>Saccharomycotina</taxon>
        <taxon>Saccharomycetes</taxon>
        <taxon>Ascoideaceae</taxon>
        <taxon>Ascoidea</taxon>
    </lineage>
</organism>
<dbReference type="InParanoid" id="A0A1D2VBQ9"/>
<dbReference type="GeneID" id="30967508"/>
<dbReference type="Proteomes" id="UP000095038">
    <property type="component" value="Unassembled WGS sequence"/>
</dbReference>
<comment type="similarity">
    <text evidence="2">Belongs to the amino acid-polyamine-organocation (APC) superfamily. YAT (TC 2.A.3.10) family.</text>
</comment>
<keyword evidence="4 8" id="KW-0812">Transmembrane</keyword>
<feature type="transmembrane region" description="Helical" evidence="8">
    <location>
        <begin position="379"/>
        <end position="396"/>
    </location>
</feature>
<dbReference type="InterPro" id="IPR050524">
    <property type="entry name" value="APC_YAT"/>
</dbReference>
<accession>A0A1D2VBQ9</accession>
<feature type="transmembrane region" description="Helical" evidence="8">
    <location>
        <begin position="154"/>
        <end position="175"/>
    </location>
</feature>
<evidence type="ECO:0000313" key="10">
    <source>
        <dbReference type="EMBL" id="ODV59066.1"/>
    </source>
</evidence>
<feature type="transmembrane region" description="Helical" evidence="8">
    <location>
        <begin position="181"/>
        <end position="202"/>
    </location>
</feature>
<dbReference type="AlphaFoldDB" id="A0A1D2VBQ9"/>
<dbReference type="PANTHER" id="PTHR43341:SF36">
    <property type="entry name" value="PROLINE-SPECIFIC PERMEASE"/>
    <property type="match status" value="1"/>
</dbReference>
<gene>
    <name evidence="10" type="ORF">ASCRUDRAFT_77464</name>
</gene>
<protein>
    <recommendedName>
        <fullName evidence="9">Amino acid permease/ SLC12A domain-containing protein</fullName>
    </recommendedName>
</protein>
<keyword evidence="5" id="KW-0029">Amino-acid transport</keyword>
<dbReference type="PANTHER" id="PTHR43341">
    <property type="entry name" value="AMINO ACID PERMEASE"/>
    <property type="match status" value="1"/>
</dbReference>
<dbReference type="InterPro" id="IPR004841">
    <property type="entry name" value="AA-permease/SLC12A_dom"/>
</dbReference>
<evidence type="ECO:0000256" key="1">
    <source>
        <dbReference type="ARBA" id="ARBA00004141"/>
    </source>
</evidence>
<dbReference type="PIRSF" id="PIRSF006060">
    <property type="entry name" value="AA_transporter"/>
    <property type="match status" value="1"/>
</dbReference>
<dbReference type="FunCoup" id="A0A1D2VBQ9">
    <property type="interactions" value="136"/>
</dbReference>
<dbReference type="GO" id="GO:0016020">
    <property type="term" value="C:membrane"/>
    <property type="evidence" value="ECO:0007669"/>
    <property type="project" value="UniProtKB-SubCell"/>
</dbReference>
<dbReference type="FunFam" id="1.20.1740.10:FF:000006">
    <property type="entry name" value="General amino acid permease"/>
    <property type="match status" value="1"/>
</dbReference>
<evidence type="ECO:0000256" key="8">
    <source>
        <dbReference type="SAM" id="Phobius"/>
    </source>
</evidence>
<feature type="transmembrane region" description="Helical" evidence="8">
    <location>
        <begin position="450"/>
        <end position="474"/>
    </location>
</feature>
<evidence type="ECO:0000256" key="6">
    <source>
        <dbReference type="ARBA" id="ARBA00022989"/>
    </source>
</evidence>
<evidence type="ECO:0000259" key="9">
    <source>
        <dbReference type="Pfam" id="PF00324"/>
    </source>
</evidence>
<dbReference type="Gene3D" id="1.20.1740.10">
    <property type="entry name" value="Amino acid/polyamine transporter I"/>
    <property type="match status" value="1"/>
</dbReference>
<feature type="transmembrane region" description="Helical" evidence="8">
    <location>
        <begin position="125"/>
        <end position="147"/>
    </location>
</feature>
<dbReference type="STRING" id="1344418.A0A1D2VBQ9"/>
<evidence type="ECO:0000256" key="5">
    <source>
        <dbReference type="ARBA" id="ARBA00022970"/>
    </source>
</evidence>
<evidence type="ECO:0000256" key="3">
    <source>
        <dbReference type="ARBA" id="ARBA00022448"/>
    </source>
</evidence>
<dbReference type="RefSeq" id="XP_020045373.1">
    <property type="nucleotide sequence ID" value="XM_020193872.1"/>
</dbReference>
<keyword evidence="3" id="KW-0813">Transport</keyword>